<dbReference type="EMBL" id="JAWCUI010000137">
    <property type="protein sequence ID" value="KAL1887198.1"/>
    <property type="molecule type" value="Genomic_DNA"/>
</dbReference>
<comment type="subcellular location">
    <subcellularLocation>
        <location evidence="1">Nucleus</location>
    </subcellularLocation>
</comment>
<evidence type="ECO:0000256" key="6">
    <source>
        <dbReference type="ARBA" id="ARBA00023242"/>
    </source>
</evidence>
<dbReference type="InterPro" id="IPR007219">
    <property type="entry name" value="XnlR_reg_dom"/>
</dbReference>
<keyword evidence="5" id="KW-0862">Zinc</keyword>
<protein>
    <recommendedName>
        <fullName evidence="8">Xylanolytic transcriptional activator regulatory domain-containing protein</fullName>
    </recommendedName>
</protein>
<dbReference type="PANTHER" id="PTHR40626:SF11">
    <property type="entry name" value="ZINC FINGER PROTEIN YPR022C"/>
    <property type="match status" value="1"/>
</dbReference>
<dbReference type="InterPro" id="IPR051059">
    <property type="entry name" value="VerF-like"/>
</dbReference>
<evidence type="ECO:0000259" key="8">
    <source>
        <dbReference type="Pfam" id="PF04082"/>
    </source>
</evidence>
<gene>
    <name evidence="9" type="ORF">Sste5346_010373</name>
</gene>
<sequence>MSFPESTSNYPNSTPGSSPAGEDGHCASASGSSPGSQSNTRPRLPIVHHHRSLYQNSRGTAYSSSAMHLDAHPLLTPFSPSRTISLDPSLSHFDFSLPQLGDNWLPSALQVENGVQLYFTHVSHFVPFFHEPTFDISTTANFLRLAMLCLAYQYGDDPDRGYDEESGASLSVRCYNRSRAVVAMAEEDPATCGDPRQTLAIVQTYLLLEIFAMLYLPNADTNKTTFNEAARSNGSISSHSTNTSTMSAPGARATSVGSESTSTTSANGTAMHARLISLARAGGLMQPLPTEPMATQDLQSLWVHFVRNESHKRTLFAVHQLDALWYQLLSIPRSISHLEIKHDLPCPEDFWAAPSAVEWAHRRLISGGSGGVGGNIGASNSPVSYAEAVRRFLSSDEDSIVVLPPFDAYGAINIAQFLISSAREISGWSTITGVLSLERLQPLKSSLIALSPTIHPQPDTAKATHAALMCEAIWEIAMIELQLWSPAHTDGIVRGSIDDLLRQSTQLPPLSRFLYESTTIQPHIDWFLHYLEASVSPNLEAPWIPLYAYKVFLIAYQLVCDGIAGAMQVVGVEDGDARSALMWAEKVFRRRRRWHLGRVILDCLGRLDKP</sequence>
<dbReference type="CDD" id="cd12148">
    <property type="entry name" value="fungal_TF_MHR"/>
    <property type="match status" value="1"/>
</dbReference>
<name>A0ABR3YFV6_9PEZI</name>
<feature type="region of interest" description="Disordered" evidence="7">
    <location>
        <begin position="1"/>
        <end position="43"/>
    </location>
</feature>
<accession>A0ABR3YFV6</accession>
<evidence type="ECO:0000256" key="7">
    <source>
        <dbReference type="SAM" id="MobiDB-lite"/>
    </source>
</evidence>
<proteinExistence type="predicted"/>
<evidence type="ECO:0000256" key="5">
    <source>
        <dbReference type="ARBA" id="ARBA00022833"/>
    </source>
</evidence>
<evidence type="ECO:0000256" key="4">
    <source>
        <dbReference type="ARBA" id="ARBA00022771"/>
    </source>
</evidence>
<keyword evidence="3" id="KW-0677">Repeat</keyword>
<organism evidence="9 10">
    <name type="scientific">Sporothrix stenoceras</name>
    <dbReference type="NCBI Taxonomy" id="5173"/>
    <lineage>
        <taxon>Eukaryota</taxon>
        <taxon>Fungi</taxon>
        <taxon>Dikarya</taxon>
        <taxon>Ascomycota</taxon>
        <taxon>Pezizomycotina</taxon>
        <taxon>Sordariomycetes</taxon>
        <taxon>Sordariomycetidae</taxon>
        <taxon>Ophiostomatales</taxon>
        <taxon>Ophiostomataceae</taxon>
        <taxon>Sporothrix</taxon>
    </lineage>
</organism>
<reference evidence="9 10" key="1">
    <citation type="journal article" date="2024" name="IMA Fungus">
        <title>IMA Genome - F19 : A genome assembly and annotation guide to empower mycologists, including annotated draft genome sequences of Ceratocystis pirilliformis, Diaporthe australafricana, Fusarium ophioides, Paecilomyces lecythidis, and Sporothrix stenoceras.</title>
        <authorList>
            <person name="Aylward J."/>
            <person name="Wilson A.M."/>
            <person name="Visagie C.M."/>
            <person name="Spraker J."/>
            <person name="Barnes I."/>
            <person name="Buitendag C."/>
            <person name="Ceriani C."/>
            <person name="Del Mar Angel L."/>
            <person name="du Plessis D."/>
            <person name="Fuchs T."/>
            <person name="Gasser K."/>
            <person name="Kramer D."/>
            <person name="Li W."/>
            <person name="Munsamy K."/>
            <person name="Piso A."/>
            <person name="Price J.L."/>
            <person name="Sonnekus B."/>
            <person name="Thomas C."/>
            <person name="van der Nest A."/>
            <person name="van Dijk A."/>
            <person name="van Heerden A."/>
            <person name="van Vuuren N."/>
            <person name="Yilmaz N."/>
            <person name="Duong T.A."/>
            <person name="van der Merwe N.A."/>
            <person name="Wingfield M.J."/>
            <person name="Wingfield B.D."/>
        </authorList>
    </citation>
    <scope>NUCLEOTIDE SEQUENCE [LARGE SCALE GENOMIC DNA]</scope>
    <source>
        <strain evidence="9 10">CMW 5346</strain>
    </source>
</reference>
<evidence type="ECO:0000256" key="2">
    <source>
        <dbReference type="ARBA" id="ARBA00022723"/>
    </source>
</evidence>
<feature type="compositionally biased region" description="Low complexity" evidence="7">
    <location>
        <begin position="254"/>
        <end position="265"/>
    </location>
</feature>
<feature type="compositionally biased region" description="Low complexity" evidence="7">
    <location>
        <begin position="27"/>
        <end position="38"/>
    </location>
</feature>
<feature type="domain" description="Xylanolytic transcriptional activator regulatory" evidence="8">
    <location>
        <begin position="116"/>
        <end position="363"/>
    </location>
</feature>
<feature type="region of interest" description="Disordered" evidence="7">
    <location>
        <begin position="230"/>
        <end position="267"/>
    </location>
</feature>
<dbReference type="Proteomes" id="UP001583186">
    <property type="component" value="Unassembled WGS sequence"/>
</dbReference>
<evidence type="ECO:0000313" key="10">
    <source>
        <dbReference type="Proteomes" id="UP001583186"/>
    </source>
</evidence>
<comment type="caution">
    <text evidence="9">The sequence shown here is derived from an EMBL/GenBank/DDBJ whole genome shotgun (WGS) entry which is preliminary data.</text>
</comment>
<keyword evidence="10" id="KW-1185">Reference proteome</keyword>
<dbReference type="Pfam" id="PF04082">
    <property type="entry name" value="Fungal_trans"/>
    <property type="match status" value="1"/>
</dbReference>
<dbReference type="PANTHER" id="PTHR40626">
    <property type="entry name" value="MIP31509P"/>
    <property type="match status" value="1"/>
</dbReference>
<feature type="compositionally biased region" description="Polar residues" evidence="7">
    <location>
        <begin position="230"/>
        <end position="247"/>
    </location>
</feature>
<evidence type="ECO:0000256" key="3">
    <source>
        <dbReference type="ARBA" id="ARBA00022737"/>
    </source>
</evidence>
<feature type="compositionally biased region" description="Polar residues" evidence="7">
    <location>
        <begin position="1"/>
        <end position="17"/>
    </location>
</feature>
<evidence type="ECO:0000313" key="9">
    <source>
        <dbReference type="EMBL" id="KAL1887198.1"/>
    </source>
</evidence>
<keyword evidence="4" id="KW-0863">Zinc-finger</keyword>
<evidence type="ECO:0000256" key="1">
    <source>
        <dbReference type="ARBA" id="ARBA00004123"/>
    </source>
</evidence>
<keyword evidence="2" id="KW-0479">Metal-binding</keyword>
<keyword evidence="6" id="KW-0539">Nucleus</keyword>